<name>A0A8S1D4G0_9INSE</name>
<proteinExistence type="predicted"/>
<organism evidence="2 3">
    <name type="scientific">Cloeon dipterum</name>
    <dbReference type="NCBI Taxonomy" id="197152"/>
    <lineage>
        <taxon>Eukaryota</taxon>
        <taxon>Metazoa</taxon>
        <taxon>Ecdysozoa</taxon>
        <taxon>Arthropoda</taxon>
        <taxon>Hexapoda</taxon>
        <taxon>Insecta</taxon>
        <taxon>Pterygota</taxon>
        <taxon>Palaeoptera</taxon>
        <taxon>Ephemeroptera</taxon>
        <taxon>Pisciforma</taxon>
        <taxon>Baetidae</taxon>
        <taxon>Cloeon</taxon>
    </lineage>
</organism>
<evidence type="ECO:0000313" key="3">
    <source>
        <dbReference type="Proteomes" id="UP000494165"/>
    </source>
</evidence>
<dbReference type="OrthoDB" id="1306014at2759"/>
<dbReference type="AlphaFoldDB" id="A0A8S1D4G0"/>
<keyword evidence="3" id="KW-1185">Reference proteome</keyword>
<reference evidence="2 3" key="1">
    <citation type="submission" date="2020-04" db="EMBL/GenBank/DDBJ databases">
        <authorList>
            <person name="Alioto T."/>
            <person name="Alioto T."/>
            <person name="Gomez Garrido J."/>
        </authorList>
    </citation>
    <scope>NUCLEOTIDE SEQUENCE [LARGE SCALE GENOMIC DNA]</scope>
</reference>
<feature type="compositionally biased region" description="Polar residues" evidence="1">
    <location>
        <begin position="23"/>
        <end position="41"/>
    </location>
</feature>
<comment type="caution">
    <text evidence="2">The sequence shown here is derived from an EMBL/GenBank/DDBJ whole genome shotgun (WGS) entry which is preliminary data.</text>
</comment>
<dbReference type="Proteomes" id="UP000494165">
    <property type="component" value="Unassembled WGS sequence"/>
</dbReference>
<evidence type="ECO:0000313" key="2">
    <source>
        <dbReference type="EMBL" id="CAB3375814.1"/>
    </source>
</evidence>
<dbReference type="EMBL" id="CADEPI010000119">
    <property type="protein sequence ID" value="CAB3375814.1"/>
    <property type="molecule type" value="Genomic_DNA"/>
</dbReference>
<protein>
    <submittedName>
        <fullName evidence="2">Uncharacterized protein</fullName>
    </submittedName>
</protein>
<evidence type="ECO:0000256" key="1">
    <source>
        <dbReference type="SAM" id="MobiDB-lite"/>
    </source>
</evidence>
<feature type="region of interest" description="Disordered" evidence="1">
    <location>
        <begin position="1"/>
        <end position="48"/>
    </location>
</feature>
<accession>A0A8S1D4G0</accession>
<sequence>MKPAFPAYGSSTPSGSDTPTGSAASTTPKTPALINTTSATSRIMHPPEDISLEERRATLPQYRPNAGAASLGGMMPAGMVAPGMLSSPLAAVSSADEAAVAPAPSAALFASSMAAAAAAAAAIEEERRALMSRYQTSAHLPHGMLPLATVSQPMMLAARPMVSVAGQTVSNAAAVQAMMNHHAQANAMLRAQQHPAAMAAAASMAAVALGQFPGAPPGHHMAMLSGGNMLRPPPMGLPPGMIHGLPHGGPMGPFGGAPMGFPGPPIVNSYRATPAPGRRVAPLTVITHDSPAPEASTQLDQLAGCSNRKNHALADHCCIVNPNLMHLQQQHCCFKTPQFVVATLRGFRAHNVAGRKEPPALNAGDAPCD</sequence>
<feature type="compositionally biased region" description="Low complexity" evidence="1">
    <location>
        <begin position="9"/>
        <end position="22"/>
    </location>
</feature>
<gene>
    <name evidence="2" type="ORF">CLODIP_2_CD13870</name>
</gene>